<reference evidence="3" key="1">
    <citation type="submission" date="2013-09" db="EMBL/GenBank/DDBJ databases">
        <title>The Genome Sequence of Anopheles culicifacies species A.</title>
        <authorList>
            <consortium name="The Broad Institute Genomics Platform"/>
            <person name="Neafsey D.E."/>
            <person name="Besansky N."/>
            <person name="Howell P."/>
            <person name="Walton C."/>
            <person name="Young S.K."/>
            <person name="Zeng Q."/>
            <person name="Gargeya S."/>
            <person name="Fitzgerald M."/>
            <person name="Haas B."/>
            <person name="Abouelleil A."/>
            <person name="Allen A.W."/>
            <person name="Alvarado L."/>
            <person name="Arachchi H.M."/>
            <person name="Berlin A.M."/>
            <person name="Chapman S.B."/>
            <person name="Gainer-Dewar J."/>
            <person name="Goldberg J."/>
            <person name="Griggs A."/>
            <person name="Gujja S."/>
            <person name="Hansen M."/>
            <person name="Howarth C."/>
            <person name="Imamovic A."/>
            <person name="Ireland A."/>
            <person name="Larimer J."/>
            <person name="McCowan C."/>
            <person name="Murphy C."/>
            <person name="Pearson M."/>
            <person name="Poon T.W."/>
            <person name="Priest M."/>
            <person name="Roberts A."/>
            <person name="Saif S."/>
            <person name="Shea T."/>
            <person name="Sisk P."/>
            <person name="Sykes S."/>
            <person name="Wortman J."/>
            <person name="Nusbaum C."/>
            <person name="Birren B."/>
        </authorList>
    </citation>
    <scope>NUCLEOTIDE SEQUENCE [LARGE SCALE GENOMIC DNA]</scope>
    <source>
        <strain evidence="3">A-37</strain>
    </source>
</reference>
<feature type="signal peptide" evidence="1">
    <location>
        <begin position="1"/>
        <end position="22"/>
    </location>
</feature>
<dbReference type="EMBL" id="AXCM01009822">
    <property type="status" value="NOT_ANNOTATED_CDS"/>
    <property type="molecule type" value="Genomic_DNA"/>
</dbReference>
<organism evidence="2 3">
    <name type="scientific">Anopheles culicifacies</name>
    <dbReference type="NCBI Taxonomy" id="139723"/>
    <lineage>
        <taxon>Eukaryota</taxon>
        <taxon>Metazoa</taxon>
        <taxon>Ecdysozoa</taxon>
        <taxon>Arthropoda</taxon>
        <taxon>Hexapoda</taxon>
        <taxon>Insecta</taxon>
        <taxon>Pterygota</taxon>
        <taxon>Neoptera</taxon>
        <taxon>Endopterygota</taxon>
        <taxon>Diptera</taxon>
        <taxon>Nematocera</taxon>
        <taxon>Culicoidea</taxon>
        <taxon>Culicidae</taxon>
        <taxon>Anophelinae</taxon>
        <taxon>Anopheles</taxon>
        <taxon>culicifacies species complex</taxon>
    </lineage>
</organism>
<evidence type="ECO:0000313" key="2">
    <source>
        <dbReference type="EnsemblMetazoa" id="ACUA025953-PA"/>
    </source>
</evidence>
<dbReference type="Proteomes" id="UP000075883">
    <property type="component" value="Unassembled WGS sequence"/>
</dbReference>
<dbReference type="AlphaFoldDB" id="A0A182MTK3"/>
<name>A0A182MTK3_9DIPT</name>
<reference evidence="2" key="2">
    <citation type="submission" date="2020-05" db="UniProtKB">
        <authorList>
            <consortium name="EnsemblMetazoa"/>
        </authorList>
    </citation>
    <scope>IDENTIFICATION</scope>
    <source>
        <strain evidence="2">A-37</strain>
    </source>
</reference>
<keyword evidence="3" id="KW-1185">Reference proteome</keyword>
<evidence type="ECO:0008006" key="4">
    <source>
        <dbReference type="Google" id="ProtNLM"/>
    </source>
</evidence>
<evidence type="ECO:0000313" key="3">
    <source>
        <dbReference type="Proteomes" id="UP000075883"/>
    </source>
</evidence>
<dbReference type="VEuPathDB" id="VectorBase:ACUA025953"/>
<dbReference type="STRING" id="139723.A0A182MTK3"/>
<dbReference type="EnsemblMetazoa" id="ACUA025953-RA">
    <property type="protein sequence ID" value="ACUA025953-PA"/>
    <property type="gene ID" value="ACUA025953"/>
</dbReference>
<sequence length="165" mass="18787">MKLLYVCCSFVVALVAFGTVKAVPVEQMDQDGAMMVVMEDPMQDQQPLTLEDMVAVNDQVEMDQGEMAREKRHHRYGGYGGYGDTEVDMEDAVLVDMVDAATGMVATAEDTEDTIVEDTTKVDRFRHWPAAFLYRHQLYNRFRSAGWFLLFRRISHSPTDHGQNK</sequence>
<proteinExistence type="predicted"/>
<protein>
    <recommendedName>
        <fullName evidence="4">Secreted protein</fullName>
    </recommendedName>
</protein>
<feature type="chain" id="PRO_5008128880" description="Secreted protein" evidence="1">
    <location>
        <begin position="23"/>
        <end position="165"/>
    </location>
</feature>
<evidence type="ECO:0000256" key="1">
    <source>
        <dbReference type="SAM" id="SignalP"/>
    </source>
</evidence>
<accession>A0A182MTK3</accession>
<keyword evidence="1" id="KW-0732">Signal</keyword>